<evidence type="ECO:0000313" key="2">
    <source>
        <dbReference type="Proteomes" id="UP000051682"/>
    </source>
</evidence>
<dbReference type="STRING" id="452084.AR438_15430"/>
<protein>
    <submittedName>
        <fullName evidence="1">Uncharacterized protein</fullName>
    </submittedName>
</protein>
<sequence>MMKIWFTFFILFSCGCLIHSQDVSISIVTIGNAEVIEYSENVNKATAESYASDSKKTNVTKYNKLKLKNHTKINLKYSRKEIPRKSETPKLVYKNSSSDTFFLNSFGQELSAVLSFNSHIDLKESFNYRIRYILYYPNFIVKQNTYYYLFSKDTGKLYQFFNKPPPISFFS</sequence>
<dbReference type="EMBL" id="LLYZ01000020">
    <property type="protein sequence ID" value="KQK24580.1"/>
    <property type="molecule type" value="Genomic_DNA"/>
</dbReference>
<dbReference type="PROSITE" id="PS51257">
    <property type="entry name" value="PROKAR_LIPOPROTEIN"/>
    <property type="match status" value="1"/>
</dbReference>
<name>A0A0Q3KK75_9FLAO</name>
<evidence type="ECO:0000313" key="1">
    <source>
        <dbReference type="EMBL" id="KQK24580.1"/>
    </source>
</evidence>
<accession>A0A0Q3KK75</accession>
<dbReference type="OrthoDB" id="9998675at2"/>
<comment type="caution">
    <text evidence="1">The sequence shown here is derived from an EMBL/GenBank/DDBJ whole genome shotgun (WGS) entry which is preliminary data.</text>
</comment>
<gene>
    <name evidence="1" type="ORF">AR438_15430</name>
</gene>
<dbReference type="RefSeq" id="WP_056016944.1">
    <property type="nucleotide sequence ID" value="NZ_LLYZ01000020.1"/>
</dbReference>
<proteinExistence type="predicted"/>
<organism evidence="1 2">
    <name type="scientific">Chryseobacterium aquaticum</name>
    <dbReference type="NCBI Taxonomy" id="452084"/>
    <lineage>
        <taxon>Bacteria</taxon>
        <taxon>Pseudomonadati</taxon>
        <taxon>Bacteroidota</taxon>
        <taxon>Flavobacteriia</taxon>
        <taxon>Flavobacteriales</taxon>
        <taxon>Weeksellaceae</taxon>
        <taxon>Chryseobacterium group</taxon>
        <taxon>Chryseobacterium</taxon>
    </lineage>
</organism>
<dbReference type="Proteomes" id="UP000051682">
    <property type="component" value="Unassembled WGS sequence"/>
</dbReference>
<keyword evidence="2" id="KW-1185">Reference proteome</keyword>
<dbReference type="AlphaFoldDB" id="A0A0Q3KK75"/>
<reference evidence="1 2" key="1">
    <citation type="submission" date="2015-10" db="EMBL/GenBank/DDBJ databases">
        <title>Chryseobacterium aquaticum genome.</title>
        <authorList>
            <person name="Newman J.D."/>
            <person name="Ferguson M.B."/>
            <person name="Miller J.R."/>
        </authorList>
    </citation>
    <scope>NUCLEOTIDE SEQUENCE [LARGE SCALE GENOMIC DNA]</scope>
    <source>
        <strain evidence="1 2">KCTC 12483</strain>
    </source>
</reference>